<dbReference type="Proteomes" id="UP000887576">
    <property type="component" value="Unplaced"/>
</dbReference>
<name>A0AC34R542_9BILA</name>
<organism evidence="1 2">
    <name type="scientific">Panagrolaimus sp. JU765</name>
    <dbReference type="NCBI Taxonomy" id="591449"/>
    <lineage>
        <taxon>Eukaryota</taxon>
        <taxon>Metazoa</taxon>
        <taxon>Ecdysozoa</taxon>
        <taxon>Nematoda</taxon>
        <taxon>Chromadorea</taxon>
        <taxon>Rhabditida</taxon>
        <taxon>Tylenchina</taxon>
        <taxon>Panagrolaimomorpha</taxon>
        <taxon>Panagrolaimoidea</taxon>
        <taxon>Panagrolaimidae</taxon>
        <taxon>Panagrolaimus</taxon>
    </lineage>
</organism>
<sequence length="89" mass="10574">MATCLVADCEIVGRWARFYLFYTLAFFLTLFIPVAIWCAMNKASFVFYRCWKCINDRSDSLRPTFSNAKKLAQVTWSEFFYSQRQIERA</sequence>
<proteinExistence type="predicted"/>
<reference evidence="2" key="1">
    <citation type="submission" date="2022-11" db="UniProtKB">
        <authorList>
            <consortium name="WormBaseParasite"/>
        </authorList>
    </citation>
    <scope>IDENTIFICATION</scope>
</reference>
<dbReference type="WBParaSite" id="JU765_v2.g3619.t1">
    <property type="protein sequence ID" value="JU765_v2.g3619.t1"/>
    <property type="gene ID" value="JU765_v2.g3619"/>
</dbReference>
<protein>
    <submittedName>
        <fullName evidence="2">Uncharacterized protein</fullName>
    </submittedName>
</protein>
<evidence type="ECO:0000313" key="2">
    <source>
        <dbReference type="WBParaSite" id="JU765_v2.g3619.t1"/>
    </source>
</evidence>
<accession>A0AC34R542</accession>
<evidence type="ECO:0000313" key="1">
    <source>
        <dbReference type="Proteomes" id="UP000887576"/>
    </source>
</evidence>